<evidence type="ECO:0000313" key="2">
    <source>
        <dbReference type="Proteomes" id="UP000254863"/>
    </source>
</evidence>
<reference evidence="1 2" key="1">
    <citation type="submission" date="2018-06" db="EMBL/GenBank/DDBJ databases">
        <authorList>
            <consortium name="Pathogen Informatics"/>
            <person name="Doyle S."/>
        </authorList>
    </citation>
    <scope>NUCLEOTIDE SEQUENCE [LARGE SCALE GENOMIC DNA]</scope>
    <source>
        <strain evidence="1 2">NCTC11685</strain>
    </source>
</reference>
<dbReference type="EMBL" id="UGMS01000002">
    <property type="protein sequence ID" value="STW70992.1"/>
    <property type="molecule type" value="Genomic_DNA"/>
</dbReference>
<proteinExistence type="predicted"/>
<evidence type="ECO:0000313" key="1">
    <source>
        <dbReference type="EMBL" id="STW70992.1"/>
    </source>
</evidence>
<protein>
    <submittedName>
        <fullName evidence="1">Uncharacterized protein</fullName>
    </submittedName>
</protein>
<name>A0A7H4PG35_9ENTR</name>
<organism evidence="1 2">
    <name type="scientific">Klebsiella michiganensis</name>
    <dbReference type="NCBI Taxonomy" id="1134687"/>
    <lineage>
        <taxon>Bacteria</taxon>
        <taxon>Pseudomonadati</taxon>
        <taxon>Pseudomonadota</taxon>
        <taxon>Gammaproteobacteria</taxon>
        <taxon>Enterobacterales</taxon>
        <taxon>Enterobacteriaceae</taxon>
        <taxon>Klebsiella/Raoultella group</taxon>
        <taxon>Klebsiella</taxon>
    </lineage>
</organism>
<comment type="caution">
    <text evidence="1">The sequence shown here is derived from an EMBL/GenBank/DDBJ whole genome shotgun (WGS) entry which is preliminary data.</text>
</comment>
<dbReference type="AlphaFoldDB" id="A0A7H4PG35"/>
<sequence>MAVAHAALGDNVIGKMLNVAHIAFQHGDFQTVVMV</sequence>
<gene>
    <name evidence="1" type="ORF">NCTC11685_04624</name>
</gene>
<dbReference type="Proteomes" id="UP000254863">
    <property type="component" value="Unassembled WGS sequence"/>
</dbReference>
<accession>A0A7H4PG35</accession>